<proteinExistence type="predicted"/>
<feature type="region of interest" description="Disordered" evidence="1">
    <location>
        <begin position="1"/>
        <end position="65"/>
    </location>
</feature>
<reference evidence="2 3" key="1">
    <citation type="journal article" date="2019" name="Sci. Rep.">
        <title>Orb-weaving spider Araneus ventricosus genome elucidates the spidroin gene catalogue.</title>
        <authorList>
            <person name="Kono N."/>
            <person name="Nakamura H."/>
            <person name="Ohtoshi R."/>
            <person name="Moran D.A.P."/>
            <person name="Shinohara A."/>
            <person name="Yoshida Y."/>
            <person name="Fujiwara M."/>
            <person name="Mori M."/>
            <person name="Tomita M."/>
            <person name="Arakawa K."/>
        </authorList>
    </citation>
    <scope>NUCLEOTIDE SEQUENCE [LARGE SCALE GENOMIC DNA]</scope>
</reference>
<evidence type="ECO:0000313" key="2">
    <source>
        <dbReference type="EMBL" id="GBN54292.1"/>
    </source>
</evidence>
<protein>
    <submittedName>
        <fullName evidence="2">Uncharacterized protein</fullName>
    </submittedName>
</protein>
<accession>A0A4Y2PT40</accession>
<feature type="compositionally biased region" description="Basic and acidic residues" evidence="1">
    <location>
        <begin position="1"/>
        <end position="32"/>
    </location>
</feature>
<sequence>GIYMKLEKREEKALLGVREQENTRTKAHRSSEIADNSTDSSAESSDIQDISDQPGLSSAYHPVVS</sequence>
<evidence type="ECO:0000313" key="3">
    <source>
        <dbReference type="Proteomes" id="UP000499080"/>
    </source>
</evidence>
<comment type="caution">
    <text evidence="2">The sequence shown here is derived from an EMBL/GenBank/DDBJ whole genome shotgun (WGS) entry which is preliminary data.</text>
</comment>
<name>A0A4Y2PT40_ARAVE</name>
<dbReference type="AlphaFoldDB" id="A0A4Y2PT40"/>
<organism evidence="2 3">
    <name type="scientific">Araneus ventricosus</name>
    <name type="common">Orbweaver spider</name>
    <name type="synonym">Epeira ventricosa</name>
    <dbReference type="NCBI Taxonomy" id="182803"/>
    <lineage>
        <taxon>Eukaryota</taxon>
        <taxon>Metazoa</taxon>
        <taxon>Ecdysozoa</taxon>
        <taxon>Arthropoda</taxon>
        <taxon>Chelicerata</taxon>
        <taxon>Arachnida</taxon>
        <taxon>Araneae</taxon>
        <taxon>Araneomorphae</taxon>
        <taxon>Entelegynae</taxon>
        <taxon>Araneoidea</taxon>
        <taxon>Araneidae</taxon>
        <taxon>Araneus</taxon>
    </lineage>
</organism>
<feature type="non-terminal residue" evidence="2">
    <location>
        <position position="1"/>
    </location>
</feature>
<feature type="compositionally biased region" description="Polar residues" evidence="1">
    <location>
        <begin position="33"/>
        <end position="56"/>
    </location>
</feature>
<dbReference type="Proteomes" id="UP000499080">
    <property type="component" value="Unassembled WGS sequence"/>
</dbReference>
<evidence type="ECO:0000256" key="1">
    <source>
        <dbReference type="SAM" id="MobiDB-lite"/>
    </source>
</evidence>
<keyword evidence="3" id="KW-1185">Reference proteome</keyword>
<dbReference type="EMBL" id="BGPR01012057">
    <property type="protein sequence ID" value="GBN54292.1"/>
    <property type="molecule type" value="Genomic_DNA"/>
</dbReference>
<gene>
    <name evidence="2" type="ORF">AVEN_15927_1</name>
</gene>